<protein>
    <submittedName>
        <fullName evidence="1">Uncharacterized protein</fullName>
    </submittedName>
</protein>
<sequence length="50" mass="5721">MPVWVLTDHSGTGIVVPFLMWSYTTRQLLKNGEQTMKCWANIDSHPNKST</sequence>
<accession>A0A517VTA4</accession>
<evidence type="ECO:0000313" key="2">
    <source>
        <dbReference type="Proteomes" id="UP000318704"/>
    </source>
</evidence>
<dbReference type="AlphaFoldDB" id="A0A517VTA4"/>
<evidence type="ECO:0000313" key="1">
    <source>
        <dbReference type="EMBL" id="QDT96247.1"/>
    </source>
</evidence>
<dbReference type="EMBL" id="CP037920">
    <property type="protein sequence ID" value="QDT96247.1"/>
    <property type="molecule type" value="Genomic_DNA"/>
</dbReference>
<reference evidence="1 2" key="1">
    <citation type="submission" date="2019-03" db="EMBL/GenBank/DDBJ databases">
        <title>Deep-cultivation of Planctomycetes and their phenomic and genomic characterization uncovers novel biology.</title>
        <authorList>
            <person name="Wiegand S."/>
            <person name="Jogler M."/>
            <person name="Boedeker C."/>
            <person name="Pinto D."/>
            <person name="Vollmers J."/>
            <person name="Rivas-Marin E."/>
            <person name="Kohn T."/>
            <person name="Peeters S.H."/>
            <person name="Heuer A."/>
            <person name="Rast P."/>
            <person name="Oberbeckmann S."/>
            <person name="Bunk B."/>
            <person name="Jeske O."/>
            <person name="Meyerdierks A."/>
            <person name="Storesund J.E."/>
            <person name="Kallscheuer N."/>
            <person name="Luecker S."/>
            <person name="Lage O.M."/>
            <person name="Pohl T."/>
            <person name="Merkel B.J."/>
            <person name="Hornburger P."/>
            <person name="Mueller R.-W."/>
            <person name="Bruemmer F."/>
            <person name="Labrenz M."/>
            <person name="Spormann A.M."/>
            <person name="Op den Camp H."/>
            <person name="Overmann J."/>
            <person name="Amann R."/>
            <person name="Jetten M.S.M."/>
            <person name="Mascher T."/>
            <person name="Medema M.H."/>
            <person name="Devos D.P."/>
            <person name="Kaster A.-K."/>
            <person name="Ovreas L."/>
            <person name="Rohde M."/>
            <person name="Galperin M.Y."/>
            <person name="Jogler C."/>
        </authorList>
    </citation>
    <scope>NUCLEOTIDE SEQUENCE [LARGE SCALE GENOMIC DNA]</scope>
    <source>
        <strain evidence="1 2">V144</strain>
    </source>
</reference>
<gene>
    <name evidence="1" type="ORF">V144x_17000</name>
</gene>
<dbReference type="KEGG" id="gaw:V144x_17000"/>
<name>A0A517VTA4_9PLAN</name>
<organism evidence="1 2">
    <name type="scientific">Gimesia aquarii</name>
    <dbReference type="NCBI Taxonomy" id="2527964"/>
    <lineage>
        <taxon>Bacteria</taxon>
        <taxon>Pseudomonadati</taxon>
        <taxon>Planctomycetota</taxon>
        <taxon>Planctomycetia</taxon>
        <taxon>Planctomycetales</taxon>
        <taxon>Planctomycetaceae</taxon>
        <taxon>Gimesia</taxon>
    </lineage>
</organism>
<proteinExistence type="predicted"/>
<dbReference type="Proteomes" id="UP000318704">
    <property type="component" value="Chromosome"/>
</dbReference>